<dbReference type="Proteomes" id="UP000230093">
    <property type="component" value="Unassembled WGS sequence"/>
</dbReference>
<sequence length="108" mass="12404">MKKNKDKGKGLLNLVVLTTLAFLTWVGFDIYRSSKKSSIPADIKKQIEPLDPNFDLKTLESLKERKQIKEKDLQSVPEITEFEFEEETATAETEVDNVSKKEISEKEN</sequence>
<feature type="transmembrane region" description="Helical" evidence="2">
    <location>
        <begin position="12"/>
        <end position="31"/>
    </location>
</feature>
<dbReference type="EMBL" id="PEZT01000012">
    <property type="protein sequence ID" value="PIS09307.1"/>
    <property type="molecule type" value="Genomic_DNA"/>
</dbReference>
<evidence type="ECO:0000256" key="1">
    <source>
        <dbReference type="SAM" id="MobiDB-lite"/>
    </source>
</evidence>
<feature type="compositionally biased region" description="Basic and acidic residues" evidence="1">
    <location>
        <begin position="97"/>
        <end position="108"/>
    </location>
</feature>
<keyword evidence="2" id="KW-0472">Membrane</keyword>
<reference evidence="4" key="1">
    <citation type="submission" date="2017-09" db="EMBL/GenBank/DDBJ databases">
        <title>Depth-based differentiation of microbial function through sediment-hosted aquifers and enrichment of novel symbionts in the deep terrestrial subsurface.</title>
        <authorList>
            <person name="Probst A.J."/>
            <person name="Ladd B."/>
            <person name="Jarett J.K."/>
            <person name="Geller-Mcgrath D.E."/>
            <person name="Sieber C.M.K."/>
            <person name="Emerson J.B."/>
            <person name="Anantharaman K."/>
            <person name="Thomas B.C."/>
            <person name="Malmstrom R."/>
            <person name="Stieglmeier M."/>
            <person name="Klingl A."/>
            <person name="Woyke T."/>
            <person name="Ryan C.M."/>
            <person name="Banfield J.F."/>
        </authorList>
    </citation>
    <scope>NUCLEOTIDE SEQUENCE [LARGE SCALE GENOMIC DNA]</scope>
</reference>
<feature type="compositionally biased region" description="Acidic residues" evidence="1">
    <location>
        <begin position="85"/>
        <end position="95"/>
    </location>
</feature>
<name>A0A2H0W9K4_9BACT</name>
<comment type="caution">
    <text evidence="3">The sequence shown here is derived from an EMBL/GenBank/DDBJ whole genome shotgun (WGS) entry which is preliminary data.</text>
</comment>
<accession>A0A2H0W9K4</accession>
<keyword evidence="2" id="KW-0812">Transmembrane</keyword>
<evidence type="ECO:0000313" key="3">
    <source>
        <dbReference type="EMBL" id="PIS09307.1"/>
    </source>
</evidence>
<feature type="region of interest" description="Disordered" evidence="1">
    <location>
        <begin position="85"/>
        <end position="108"/>
    </location>
</feature>
<keyword evidence="2" id="KW-1133">Transmembrane helix</keyword>
<protein>
    <submittedName>
        <fullName evidence="3">Uncharacterized protein</fullName>
    </submittedName>
</protein>
<organism evidence="3 4">
    <name type="scientific">Candidatus Beckwithbacteria bacterium CG10_big_fil_rev_8_21_14_0_10_34_10</name>
    <dbReference type="NCBI Taxonomy" id="1974495"/>
    <lineage>
        <taxon>Bacteria</taxon>
        <taxon>Candidatus Beckwithiibacteriota</taxon>
    </lineage>
</organism>
<dbReference type="AlphaFoldDB" id="A0A2H0W9K4"/>
<evidence type="ECO:0000313" key="4">
    <source>
        <dbReference type="Proteomes" id="UP000230093"/>
    </source>
</evidence>
<proteinExistence type="predicted"/>
<gene>
    <name evidence="3" type="ORF">COT75_02260</name>
</gene>
<evidence type="ECO:0000256" key="2">
    <source>
        <dbReference type="SAM" id="Phobius"/>
    </source>
</evidence>